<sequence length="36" mass="4222">MKLLAISNEAHEALQLLRQRDETDEALIERIVKFAR</sequence>
<gene>
    <name evidence="1" type="ORF">S01H4_59723</name>
</gene>
<proteinExistence type="predicted"/>
<dbReference type="EMBL" id="BART01035075">
    <property type="protein sequence ID" value="GAH10713.1"/>
    <property type="molecule type" value="Genomic_DNA"/>
</dbReference>
<comment type="caution">
    <text evidence="1">The sequence shown here is derived from an EMBL/GenBank/DDBJ whole genome shotgun (WGS) entry which is preliminary data.</text>
</comment>
<organism evidence="1">
    <name type="scientific">marine sediment metagenome</name>
    <dbReference type="NCBI Taxonomy" id="412755"/>
    <lineage>
        <taxon>unclassified sequences</taxon>
        <taxon>metagenomes</taxon>
        <taxon>ecological metagenomes</taxon>
    </lineage>
</organism>
<name>X1EPY8_9ZZZZ</name>
<feature type="non-terminal residue" evidence="1">
    <location>
        <position position="36"/>
    </location>
</feature>
<protein>
    <submittedName>
        <fullName evidence="1">Uncharacterized protein</fullName>
    </submittedName>
</protein>
<reference evidence="1" key="1">
    <citation type="journal article" date="2014" name="Front. Microbiol.">
        <title>High frequency of phylogenetically diverse reductive dehalogenase-homologous genes in deep subseafloor sedimentary metagenomes.</title>
        <authorList>
            <person name="Kawai M."/>
            <person name="Futagami T."/>
            <person name="Toyoda A."/>
            <person name="Takaki Y."/>
            <person name="Nishi S."/>
            <person name="Hori S."/>
            <person name="Arai W."/>
            <person name="Tsubouchi T."/>
            <person name="Morono Y."/>
            <person name="Uchiyama I."/>
            <person name="Ito T."/>
            <person name="Fujiyama A."/>
            <person name="Inagaki F."/>
            <person name="Takami H."/>
        </authorList>
    </citation>
    <scope>NUCLEOTIDE SEQUENCE</scope>
    <source>
        <strain evidence="1">Expedition CK06-06</strain>
    </source>
</reference>
<dbReference type="AlphaFoldDB" id="X1EPY8"/>
<evidence type="ECO:0000313" key="1">
    <source>
        <dbReference type="EMBL" id="GAH10713.1"/>
    </source>
</evidence>
<accession>X1EPY8</accession>